<dbReference type="PANTHER" id="PTHR39164:SF1">
    <property type="entry name" value="PROTEIN CCDC"/>
    <property type="match status" value="1"/>
</dbReference>
<keyword evidence="3" id="KW-1185">Reference proteome</keyword>
<name>A0ABR8PMN6_9BACL</name>
<dbReference type="RefSeq" id="WP_191691636.1">
    <property type="nucleotide sequence ID" value="NZ_JACSQY010000013.1"/>
</dbReference>
<reference evidence="2 3" key="1">
    <citation type="submission" date="2020-08" db="EMBL/GenBank/DDBJ databases">
        <title>A Genomic Blueprint of the Chicken Gut Microbiome.</title>
        <authorList>
            <person name="Gilroy R."/>
            <person name="Ravi A."/>
            <person name="Getino M."/>
            <person name="Pursley I."/>
            <person name="Horton D.L."/>
            <person name="Alikhan N.-F."/>
            <person name="Baker D."/>
            <person name="Gharbi K."/>
            <person name="Hall N."/>
            <person name="Watson M."/>
            <person name="Adriaenssens E.M."/>
            <person name="Foster-Nyarko E."/>
            <person name="Jarju S."/>
            <person name="Secka A."/>
            <person name="Antonio M."/>
            <person name="Oren A."/>
            <person name="Chaudhuri R."/>
            <person name="La Ragione R.M."/>
            <person name="Hildebrand F."/>
            <person name="Pallen M.J."/>
        </authorList>
    </citation>
    <scope>NUCLEOTIDE SEQUENCE [LARGE SCALE GENOMIC DNA]</scope>
    <source>
        <strain evidence="2 3">Sa3CUA8</strain>
    </source>
</reference>
<evidence type="ECO:0000256" key="1">
    <source>
        <dbReference type="SAM" id="Phobius"/>
    </source>
</evidence>
<keyword evidence="1" id="KW-0812">Transmembrane</keyword>
<evidence type="ECO:0000313" key="3">
    <source>
        <dbReference type="Proteomes" id="UP000659496"/>
    </source>
</evidence>
<feature type="transmembrane region" description="Helical" evidence="1">
    <location>
        <begin position="18"/>
        <end position="38"/>
    </location>
</feature>
<feature type="transmembrane region" description="Helical" evidence="1">
    <location>
        <begin position="112"/>
        <end position="131"/>
    </location>
</feature>
<dbReference type="Proteomes" id="UP000659496">
    <property type="component" value="Unassembled WGS sequence"/>
</dbReference>
<keyword evidence="1" id="KW-0472">Membrane</keyword>
<protein>
    <submittedName>
        <fullName evidence="2">Cytochrome c biogenesis protein CcdC</fullName>
    </submittedName>
</protein>
<dbReference type="InterPro" id="IPR031306">
    <property type="entry name" value="CcdC"/>
</dbReference>
<feature type="transmembrane region" description="Helical" evidence="1">
    <location>
        <begin position="50"/>
        <end position="69"/>
    </location>
</feature>
<feature type="transmembrane region" description="Helical" evidence="1">
    <location>
        <begin position="143"/>
        <end position="161"/>
    </location>
</feature>
<gene>
    <name evidence="2" type="ORF">H9659_13975</name>
</gene>
<dbReference type="InterPro" id="IPR058247">
    <property type="entry name" value="DUF1453"/>
</dbReference>
<dbReference type="EMBL" id="JACSQY010000013">
    <property type="protein sequence ID" value="MBD7909441.1"/>
    <property type="molecule type" value="Genomic_DNA"/>
</dbReference>
<dbReference type="PANTHER" id="PTHR39164">
    <property type="entry name" value="PROTEIN CCDC"/>
    <property type="match status" value="1"/>
</dbReference>
<feature type="transmembrane region" description="Helical" evidence="1">
    <location>
        <begin position="81"/>
        <end position="100"/>
    </location>
</feature>
<accession>A0ABR8PMN6</accession>
<proteinExistence type="predicted"/>
<dbReference type="Pfam" id="PF07301">
    <property type="entry name" value="DUF1453"/>
    <property type="match status" value="1"/>
</dbReference>
<comment type="caution">
    <text evidence="2">The sequence shown here is derived from an EMBL/GenBank/DDBJ whole genome shotgun (WGS) entry which is preliminary data.</text>
</comment>
<evidence type="ECO:0000313" key="2">
    <source>
        <dbReference type="EMBL" id="MBD7909441.1"/>
    </source>
</evidence>
<keyword evidence="1" id="KW-1133">Transmembrane helix</keyword>
<dbReference type="PIRSF" id="PIRSF021441">
    <property type="entry name" value="DUF1453"/>
    <property type="match status" value="1"/>
</dbReference>
<sequence>MSQLQELIDKVFNEIPSVYLIVGSTVAFFFMGILGFLVRSKAADRPISPIRIVLPPLFMSSGMLMFLFTQFQVPRSQVIEAAAVGLLFSTILIATTNFEQKNGQLFVKRSKAFIFILAGLLIFRLVAKLILSSSIDVGELAGMFFILAFSMIVPWRIGMLIKYNNLKKRERLTVK</sequence>
<organism evidence="2 3">
    <name type="scientific">Sporosarcina gallistercoris</name>
    <dbReference type="NCBI Taxonomy" id="2762245"/>
    <lineage>
        <taxon>Bacteria</taxon>
        <taxon>Bacillati</taxon>
        <taxon>Bacillota</taxon>
        <taxon>Bacilli</taxon>
        <taxon>Bacillales</taxon>
        <taxon>Caryophanaceae</taxon>
        <taxon>Sporosarcina</taxon>
    </lineage>
</organism>